<evidence type="ECO:0000313" key="2">
    <source>
        <dbReference type="EMBL" id="KIH55378.1"/>
    </source>
</evidence>
<feature type="transmembrane region" description="Helical" evidence="1">
    <location>
        <begin position="71"/>
        <end position="88"/>
    </location>
</feature>
<gene>
    <name evidence="2" type="ORF">ANCDUO_14464</name>
</gene>
<sequence length="89" mass="9907">MQYGTQASSPRDFHPIIAPPQANTPSGPCYFCCCRGGSCNHPVIFAREASRLSISPQGIQSMFMRYSRENSLNVGAHLFYLFIVLYTLS</sequence>
<evidence type="ECO:0000256" key="1">
    <source>
        <dbReference type="SAM" id="Phobius"/>
    </source>
</evidence>
<organism evidence="2 3">
    <name type="scientific">Ancylostoma duodenale</name>
    <dbReference type="NCBI Taxonomy" id="51022"/>
    <lineage>
        <taxon>Eukaryota</taxon>
        <taxon>Metazoa</taxon>
        <taxon>Ecdysozoa</taxon>
        <taxon>Nematoda</taxon>
        <taxon>Chromadorea</taxon>
        <taxon>Rhabditida</taxon>
        <taxon>Rhabditina</taxon>
        <taxon>Rhabditomorpha</taxon>
        <taxon>Strongyloidea</taxon>
        <taxon>Ancylostomatidae</taxon>
        <taxon>Ancylostomatinae</taxon>
        <taxon>Ancylostoma</taxon>
    </lineage>
</organism>
<accession>A0A0C2CGB6</accession>
<dbReference type="AlphaFoldDB" id="A0A0C2CGB6"/>
<dbReference type="EMBL" id="KN737443">
    <property type="protein sequence ID" value="KIH55378.1"/>
    <property type="molecule type" value="Genomic_DNA"/>
</dbReference>
<evidence type="ECO:0000313" key="3">
    <source>
        <dbReference type="Proteomes" id="UP000054047"/>
    </source>
</evidence>
<reference evidence="2 3" key="1">
    <citation type="submission" date="2013-12" db="EMBL/GenBank/DDBJ databases">
        <title>Draft genome of the parsitic nematode Ancylostoma duodenale.</title>
        <authorList>
            <person name="Mitreva M."/>
        </authorList>
    </citation>
    <scope>NUCLEOTIDE SEQUENCE [LARGE SCALE GENOMIC DNA]</scope>
    <source>
        <strain evidence="2 3">Zhejiang</strain>
    </source>
</reference>
<keyword evidence="1" id="KW-0812">Transmembrane</keyword>
<keyword evidence="1" id="KW-0472">Membrane</keyword>
<keyword evidence="1" id="KW-1133">Transmembrane helix</keyword>
<dbReference type="OrthoDB" id="5797830at2759"/>
<name>A0A0C2CGB6_9BILA</name>
<proteinExistence type="predicted"/>
<keyword evidence="3" id="KW-1185">Reference proteome</keyword>
<dbReference type="Proteomes" id="UP000054047">
    <property type="component" value="Unassembled WGS sequence"/>
</dbReference>
<protein>
    <submittedName>
        <fullName evidence="2">Uncharacterized protein</fullName>
    </submittedName>
</protein>